<dbReference type="InterPro" id="IPR047153">
    <property type="entry name" value="TRIM45/56/19-like"/>
</dbReference>
<evidence type="ECO:0000313" key="13">
    <source>
        <dbReference type="Proteomes" id="UP000515158"/>
    </source>
</evidence>
<dbReference type="SMART" id="SM00336">
    <property type="entry name" value="BBOX"/>
    <property type="match status" value="2"/>
</dbReference>
<evidence type="ECO:0000256" key="3">
    <source>
        <dbReference type="ARBA" id="ARBA00022737"/>
    </source>
</evidence>
<evidence type="ECO:0000256" key="9">
    <source>
        <dbReference type="SAM" id="Coils"/>
    </source>
</evidence>
<dbReference type="PROSITE" id="PS00518">
    <property type="entry name" value="ZF_RING_1"/>
    <property type="match status" value="1"/>
</dbReference>
<feature type="domain" description="RING-type" evidence="11">
    <location>
        <begin position="33"/>
        <end position="81"/>
    </location>
</feature>
<evidence type="ECO:0000256" key="5">
    <source>
        <dbReference type="ARBA" id="ARBA00022786"/>
    </source>
</evidence>
<feature type="compositionally biased region" description="Polar residues" evidence="10">
    <location>
        <begin position="439"/>
        <end position="453"/>
    </location>
</feature>
<reference evidence="14 15" key="1">
    <citation type="submission" date="2025-04" db="UniProtKB">
        <authorList>
            <consortium name="RefSeq"/>
        </authorList>
    </citation>
    <scope>IDENTIFICATION</scope>
    <source>
        <tissue evidence="14 15">Total insect</tissue>
    </source>
</reference>
<dbReference type="Gene3D" id="3.30.40.10">
    <property type="entry name" value="Zinc/RING finger domain, C3HC4 (zinc finger)"/>
    <property type="match status" value="1"/>
</dbReference>
<feature type="coiled-coil region" evidence="9">
    <location>
        <begin position="248"/>
        <end position="275"/>
    </location>
</feature>
<feature type="repeat" description="NHL" evidence="8">
    <location>
        <begin position="661"/>
        <end position="702"/>
    </location>
</feature>
<dbReference type="InterPro" id="IPR000315">
    <property type="entry name" value="Znf_B-box"/>
</dbReference>
<dbReference type="GO" id="GO:0005654">
    <property type="term" value="C:nucleoplasm"/>
    <property type="evidence" value="ECO:0007669"/>
    <property type="project" value="TreeGrafter"/>
</dbReference>
<feature type="repeat" description="NHL" evidence="8">
    <location>
        <begin position="837"/>
        <end position="881"/>
    </location>
</feature>
<feature type="compositionally biased region" description="Low complexity" evidence="10">
    <location>
        <begin position="428"/>
        <end position="438"/>
    </location>
</feature>
<dbReference type="Pfam" id="PF00643">
    <property type="entry name" value="zf-B_box"/>
    <property type="match status" value="1"/>
</dbReference>
<dbReference type="Gene3D" id="2.120.10.30">
    <property type="entry name" value="TolB, C-terminal domain"/>
    <property type="match status" value="1"/>
</dbReference>
<dbReference type="RefSeq" id="XP_034243851.1">
    <property type="nucleotide sequence ID" value="XM_034387960.1"/>
</dbReference>
<evidence type="ECO:0000256" key="8">
    <source>
        <dbReference type="PROSITE-ProRule" id="PRU00504"/>
    </source>
</evidence>
<keyword evidence="9" id="KW-0175">Coiled coil</keyword>
<dbReference type="PROSITE" id="PS50119">
    <property type="entry name" value="ZF_BBOX"/>
    <property type="match status" value="2"/>
</dbReference>
<keyword evidence="1" id="KW-0597">Phosphoprotein</keyword>
<dbReference type="PROSITE" id="PS50089">
    <property type="entry name" value="ZF_RING_2"/>
    <property type="match status" value="1"/>
</dbReference>
<dbReference type="GO" id="GO:0008270">
    <property type="term" value="F:zinc ion binding"/>
    <property type="evidence" value="ECO:0007669"/>
    <property type="project" value="UniProtKB-KW"/>
</dbReference>
<dbReference type="GeneID" id="117646777"/>
<dbReference type="CDD" id="cd19798">
    <property type="entry name" value="Bbox2_BRAT-like"/>
    <property type="match status" value="1"/>
</dbReference>
<feature type="compositionally biased region" description="Acidic residues" evidence="10">
    <location>
        <begin position="10"/>
        <end position="20"/>
    </location>
</feature>
<keyword evidence="2" id="KW-0479">Metal-binding</keyword>
<evidence type="ECO:0000313" key="14">
    <source>
        <dbReference type="RefSeq" id="XP_034243850.1"/>
    </source>
</evidence>
<protein>
    <submittedName>
        <fullName evidence="14 15">Brain tumor protein-like isoform X1</fullName>
    </submittedName>
</protein>
<dbReference type="SMART" id="SM00502">
    <property type="entry name" value="BBC"/>
    <property type="match status" value="1"/>
</dbReference>
<keyword evidence="6" id="KW-0862">Zinc</keyword>
<evidence type="ECO:0000256" key="7">
    <source>
        <dbReference type="PROSITE-ProRule" id="PRU00024"/>
    </source>
</evidence>
<dbReference type="PANTHER" id="PTHR25462">
    <property type="entry name" value="BONUS, ISOFORM C-RELATED"/>
    <property type="match status" value="1"/>
</dbReference>
<feature type="domain" description="B box-type" evidence="12">
    <location>
        <begin position="176"/>
        <end position="219"/>
    </location>
</feature>
<dbReference type="CDD" id="cd20482">
    <property type="entry name" value="CC_brat-like"/>
    <property type="match status" value="1"/>
</dbReference>
<accession>A0A6P8Z1I9</accession>
<keyword evidence="4 7" id="KW-0863">Zinc-finger</keyword>
<evidence type="ECO:0000256" key="4">
    <source>
        <dbReference type="ARBA" id="ARBA00022771"/>
    </source>
</evidence>
<dbReference type="InterPro" id="IPR001841">
    <property type="entry name" value="Znf_RING"/>
</dbReference>
<dbReference type="InterPro" id="IPR001258">
    <property type="entry name" value="NHL_repeat"/>
</dbReference>
<dbReference type="SUPFAM" id="SSF57845">
    <property type="entry name" value="B-box zinc-binding domain"/>
    <property type="match status" value="1"/>
</dbReference>
<dbReference type="SUPFAM" id="SSF57850">
    <property type="entry name" value="RING/U-box"/>
    <property type="match status" value="1"/>
</dbReference>
<dbReference type="Pfam" id="PF13445">
    <property type="entry name" value="zf-RING_UBOX"/>
    <property type="match status" value="1"/>
</dbReference>
<dbReference type="Pfam" id="PF01436">
    <property type="entry name" value="NHL"/>
    <property type="match status" value="1"/>
</dbReference>
<sequence length="928" mass="101239">MDLLPNDGDAFGDDFPDGALEDTSPKPQVEYFCKICKEKLCQPRLLSCLHTFCEKCIDKLISDESANGNGHDHTVACPICEQETKVAGKKAADLPSNYVMNNLLDMCAIRDMTVVCTSCKTKENAVSRCSDCANFLCSNCNTAHQFMRCFENHHVVPFEELRQQTAGEEKDSVPIHKPIYCSVHPTECLKLYCHSCRIPICNDCVLSDHVAPHHRYERLTATAPTFREEIESLAHEVRRKSSVFEVASSDLDNALTELQAQRDAAQDLIKETFQSYKAFLEMCQEDLLKELHTIHKQKELRIMGSYHMVEKTMDKVDDACKFTSRLLRQGNNVEIVSLGNIVIAQLHKILATSPEPEVNTSIEFVTDGTKFQAAVKATFGALKCQTITPEVPTSTDTMSAIFPPPPPPPGNASIQIVPQSLMARDDSSPSPTFSTVSSNGERTTVPGTGRVQSSYNAATTSSLLNGYASSVTSSPVSSYDSEISQITGYGVTAKPETPTAQSPSMSSSQNALCAGLTSIQEYNLTQLASLADKVDMEGHPTLSSNPTSPMSFNDILSGNMGSQNQALKNLQALAKLGGMSIGDHDMNPESLNGGSGLLGRPSPPSTPMGLTSPTLSSKGNNFPILSETDEPILSSHSAFTAGSFPMNRDGGKVMAMDVRLKFGTVGNGKGQFSSPHGFCLGCDEDIVVADTNNHRIQVFDKMGQFKFQFGVAGKEEGQLFYPRKVAVIRNSGKFVVCDRGNERSRLQIFTKNGHFVRKIAIRYIEILAGLAVTQSGHIVAVDSVSPTVFVISETGGISSWFNCSDYMMEPSDITVSGREFYVCDFKGHAVVVFDEDGKFKRRIGREPITHYPNGIEVSDAGDVVVGDSHGNRFHVVVFNKNGEQLSEFECPHVKVSRCCGLKITSDGYVVTLAKNNHCVLVLNTLYVD</sequence>
<name>A0A6P8Z1I9_THRPL</name>
<dbReference type="SUPFAM" id="SSF101898">
    <property type="entry name" value="NHL repeat"/>
    <property type="match status" value="1"/>
</dbReference>
<feature type="domain" description="B box-type" evidence="12">
    <location>
        <begin position="111"/>
        <end position="158"/>
    </location>
</feature>
<dbReference type="Proteomes" id="UP000515158">
    <property type="component" value="Unplaced"/>
</dbReference>
<dbReference type="CDD" id="cd19813">
    <property type="entry name" value="Bbox1_BRAT-like"/>
    <property type="match status" value="1"/>
</dbReference>
<feature type="compositionally biased region" description="Polar residues" evidence="10">
    <location>
        <begin position="608"/>
        <end position="619"/>
    </location>
</feature>
<dbReference type="CDD" id="cd14959">
    <property type="entry name" value="NHL_brat_like"/>
    <property type="match status" value="1"/>
</dbReference>
<dbReference type="RefSeq" id="XP_034243850.1">
    <property type="nucleotide sequence ID" value="XM_034387959.1"/>
</dbReference>
<feature type="region of interest" description="Disordered" evidence="10">
    <location>
        <begin position="591"/>
        <end position="619"/>
    </location>
</feature>
<evidence type="ECO:0000256" key="2">
    <source>
        <dbReference type="ARBA" id="ARBA00022723"/>
    </source>
</evidence>
<evidence type="ECO:0000256" key="10">
    <source>
        <dbReference type="SAM" id="MobiDB-lite"/>
    </source>
</evidence>
<feature type="region of interest" description="Disordered" evidence="10">
    <location>
        <begin position="1"/>
        <end position="23"/>
    </location>
</feature>
<keyword evidence="3" id="KW-0677">Repeat</keyword>
<dbReference type="GO" id="GO:0061630">
    <property type="term" value="F:ubiquitin protein ligase activity"/>
    <property type="evidence" value="ECO:0007669"/>
    <property type="project" value="TreeGrafter"/>
</dbReference>
<evidence type="ECO:0000259" key="11">
    <source>
        <dbReference type="PROSITE" id="PS50089"/>
    </source>
</evidence>
<dbReference type="KEGG" id="tpal:117646777"/>
<dbReference type="InterPro" id="IPR013083">
    <property type="entry name" value="Znf_RING/FYVE/PHD"/>
</dbReference>
<evidence type="ECO:0000256" key="6">
    <source>
        <dbReference type="ARBA" id="ARBA00022833"/>
    </source>
</evidence>
<dbReference type="Gene3D" id="3.30.160.60">
    <property type="entry name" value="Classic Zinc Finger"/>
    <property type="match status" value="1"/>
</dbReference>
<dbReference type="AlphaFoldDB" id="A0A6P8Z1I9"/>
<evidence type="ECO:0000256" key="1">
    <source>
        <dbReference type="ARBA" id="ARBA00022553"/>
    </source>
</evidence>
<keyword evidence="5" id="KW-0833">Ubl conjugation pathway</keyword>
<proteinExistence type="predicted"/>
<gene>
    <name evidence="14 15" type="primary">LOC117646777</name>
</gene>
<feature type="repeat" description="NHL" evidence="8">
    <location>
        <begin position="706"/>
        <end position="752"/>
    </location>
</feature>
<dbReference type="InterPro" id="IPR027370">
    <property type="entry name" value="Znf-RING_euk"/>
</dbReference>
<organism evidence="14">
    <name type="scientific">Thrips palmi</name>
    <name type="common">Melon thrips</name>
    <dbReference type="NCBI Taxonomy" id="161013"/>
    <lineage>
        <taxon>Eukaryota</taxon>
        <taxon>Metazoa</taxon>
        <taxon>Ecdysozoa</taxon>
        <taxon>Arthropoda</taxon>
        <taxon>Hexapoda</taxon>
        <taxon>Insecta</taxon>
        <taxon>Pterygota</taxon>
        <taxon>Neoptera</taxon>
        <taxon>Paraneoptera</taxon>
        <taxon>Thysanoptera</taxon>
        <taxon>Terebrantia</taxon>
        <taxon>Thripoidea</taxon>
        <taxon>Thripidae</taxon>
        <taxon>Thrips</taxon>
    </lineage>
</organism>
<dbReference type="InterPro" id="IPR003649">
    <property type="entry name" value="Bbox_C"/>
</dbReference>
<dbReference type="OrthoDB" id="342730at2759"/>
<dbReference type="InterPro" id="IPR011042">
    <property type="entry name" value="6-blade_b-propeller_TolB-like"/>
</dbReference>
<feature type="region of interest" description="Disordered" evidence="10">
    <location>
        <begin position="423"/>
        <end position="453"/>
    </location>
</feature>
<keyword evidence="13" id="KW-1185">Reference proteome</keyword>
<dbReference type="PANTHER" id="PTHR25462:SF296">
    <property type="entry name" value="MEIOTIC P26, ISOFORM F"/>
    <property type="match status" value="1"/>
</dbReference>
<dbReference type="PROSITE" id="PS51125">
    <property type="entry name" value="NHL"/>
    <property type="match status" value="3"/>
</dbReference>
<evidence type="ECO:0000313" key="15">
    <source>
        <dbReference type="RefSeq" id="XP_034243851.1"/>
    </source>
</evidence>
<evidence type="ECO:0000259" key="12">
    <source>
        <dbReference type="PROSITE" id="PS50119"/>
    </source>
</evidence>
<dbReference type="SMART" id="SM00184">
    <property type="entry name" value="RING"/>
    <property type="match status" value="1"/>
</dbReference>
<dbReference type="InterPro" id="IPR017907">
    <property type="entry name" value="Znf_RING_CS"/>
</dbReference>